<dbReference type="STRING" id="1137991.SAMN05660642_03785"/>
<reference evidence="3" key="1">
    <citation type="submission" date="2016-10" db="EMBL/GenBank/DDBJ databases">
        <authorList>
            <person name="Varghese N."/>
            <person name="Submissions S."/>
        </authorList>
    </citation>
    <scope>NUCLEOTIDE SEQUENCE [LARGE SCALE GENOMIC DNA]</scope>
    <source>
        <strain evidence="3">DSM 45419</strain>
    </source>
</reference>
<feature type="domain" description="AB hydrolase-1" evidence="1">
    <location>
        <begin position="20"/>
        <end position="247"/>
    </location>
</feature>
<dbReference type="Proteomes" id="UP000198680">
    <property type="component" value="Unassembled WGS sequence"/>
</dbReference>
<proteinExistence type="predicted"/>
<dbReference type="AlphaFoldDB" id="A0A1G9XNQ9"/>
<dbReference type="InterPro" id="IPR050266">
    <property type="entry name" value="AB_hydrolase_sf"/>
</dbReference>
<evidence type="ECO:0000313" key="3">
    <source>
        <dbReference type="Proteomes" id="UP000198680"/>
    </source>
</evidence>
<dbReference type="RefSeq" id="WP_175479634.1">
    <property type="nucleotide sequence ID" value="NZ_FNHE01000010.1"/>
</dbReference>
<dbReference type="PANTHER" id="PTHR43798">
    <property type="entry name" value="MONOACYLGLYCEROL LIPASE"/>
    <property type="match status" value="1"/>
</dbReference>
<protein>
    <submittedName>
        <fullName evidence="2">Pimeloyl-ACP methyl ester carboxylesterase</fullName>
    </submittedName>
</protein>
<sequence length="254" mass="26128">MAGTRSGLAYRSGGAGDHLLLLLHGLGATGAVWDRLLPLVEASWRGPWAVPDLRGHGRSPAEPPYGYAVHAADVAVLAAESGAARVTVLGHSFGGVVGAVLGGGWYGVEVARVVALGVKIDWTDDEVSRARSLVARPPQVFATRAEAADRHLRLAGLTGLVAPDDAVALAGVREVSSGWAPALDPRAFGAVGPPVEEVLRRSVAPLRLAAGASDPMVGLDAMRRVDPAAVLVEGAGHNAHWEAPEAVWSLLDAG</sequence>
<organism evidence="2 3">
    <name type="scientific">Geodermatophilus siccatus</name>
    <dbReference type="NCBI Taxonomy" id="1137991"/>
    <lineage>
        <taxon>Bacteria</taxon>
        <taxon>Bacillati</taxon>
        <taxon>Actinomycetota</taxon>
        <taxon>Actinomycetes</taxon>
        <taxon>Geodermatophilales</taxon>
        <taxon>Geodermatophilaceae</taxon>
        <taxon>Geodermatophilus</taxon>
    </lineage>
</organism>
<evidence type="ECO:0000259" key="1">
    <source>
        <dbReference type="Pfam" id="PF12697"/>
    </source>
</evidence>
<dbReference type="InterPro" id="IPR000073">
    <property type="entry name" value="AB_hydrolase_1"/>
</dbReference>
<dbReference type="Pfam" id="PF12697">
    <property type="entry name" value="Abhydrolase_6"/>
    <property type="match status" value="1"/>
</dbReference>
<accession>A0A1G9XNQ9</accession>
<evidence type="ECO:0000313" key="2">
    <source>
        <dbReference type="EMBL" id="SDM98404.1"/>
    </source>
</evidence>
<dbReference type="GO" id="GO:0047372">
    <property type="term" value="F:monoacylglycerol lipase activity"/>
    <property type="evidence" value="ECO:0007669"/>
    <property type="project" value="TreeGrafter"/>
</dbReference>
<dbReference type="InterPro" id="IPR029058">
    <property type="entry name" value="AB_hydrolase_fold"/>
</dbReference>
<gene>
    <name evidence="2" type="ORF">SAMN05660642_03785</name>
</gene>
<dbReference type="SUPFAM" id="SSF53474">
    <property type="entry name" value="alpha/beta-Hydrolases"/>
    <property type="match status" value="1"/>
</dbReference>
<keyword evidence="3" id="KW-1185">Reference proteome</keyword>
<name>A0A1G9XNQ9_9ACTN</name>
<dbReference type="PANTHER" id="PTHR43798:SF5">
    <property type="entry name" value="MONOACYLGLYCEROL LIPASE ABHD6"/>
    <property type="match status" value="1"/>
</dbReference>
<dbReference type="Gene3D" id="3.40.50.1820">
    <property type="entry name" value="alpha/beta hydrolase"/>
    <property type="match status" value="1"/>
</dbReference>
<dbReference type="GO" id="GO:0016020">
    <property type="term" value="C:membrane"/>
    <property type="evidence" value="ECO:0007669"/>
    <property type="project" value="TreeGrafter"/>
</dbReference>
<dbReference type="GO" id="GO:0046464">
    <property type="term" value="P:acylglycerol catabolic process"/>
    <property type="evidence" value="ECO:0007669"/>
    <property type="project" value="TreeGrafter"/>
</dbReference>
<dbReference type="EMBL" id="FNHE01000010">
    <property type="protein sequence ID" value="SDM98404.1"/>
    <property type="molecule type" value="Genomic_DNA"/>
</dbReference>